<evidence type="ECO:0008006" key="3">
    <source>
        <dbReference type="Google" id="ProtNLM"/>
    </source>
</evidence>
<name>A9B5Z4_HERA2</name>
<dbReference type="EMBL" id="CP000875">
    <property type="protein sequence ID" value="ABX05787.1"/>
    <property type="molecule type" value="Genomic_DNA"/>
</dbReference>
<dbReference type="KEGG" id="hau:Haur_3150"/>
<protein>
    <recommendedName>
        <fullName evidence="3">Helix-turn-helix domain-containing protein</fullName>
    </recommendedName>
</protein>
<dbReference type="InParanoid" id="A9B5Z4"/>
<dbReference type="Proteomes" id="UP000000787">
    <property type="component" value="Chromosome"/>
</dbReference>
<dbReference type="HOGENOM" id="CLU_2508183_0_0_0"/>
<sequence>MEQPSGLTYDPPASQLLSLQQAAAYTREYYPAQSLTEGTLRVYLNKGKIRGIKLDRYWYTTAAELERYLSQPTSATITQPSVTDS</sequence>
<reference evidence="1 2" key="1">
    <citation type="journal article" date="2011" name="Stand. Genomic Sci.">
        <title>Complete genome sequence of the filamentous gliding predatory bacterium Herpetosiphon aurantiacus type strain (114-95(T)).</title>
        <authorList>
            <person name="Kiss H."/>
            <person name="Nett M."/>
            <person name="Domin N."/>
            <person name="Martin K."/>
            <person name="Maresca J.A."/>
            <person name="Copeland A."/>
            <person name="Lapidus A."/>
            <person name="Lucas S."/>
            <person name="Berry K.W."/>
            <person name="Glavina Del Rio T."/>
            <person name="Dalin E."/>
            <person name="Tice H."/>
            <person name="Pitluck S."/>
            <person name="Richardson P."/>
            <person name="Bruce D."/>
            <person name="Goodwin L."/>
            <person name="Han C."/>
            <person name="Detter J.C."/>
            <person name="Schmutz J."/>
            <person name="Brettin T."/>
            <person name="Land M."/>
            <person name="Hauser L."/>
            <person name="Kyrpides N.C."/>
            <person name="Ivanova N."/>
            <person name="Goker M."/>
            <person name="Woyke T."/>
            <person name="Klenk H.P."/>
            <person name="Bryant D.A."/>
        </authorList>
    </citation>
    <scope>NUCLEOTIDE SEQUENCE [LARGE SCALE GENOMIC DNA]</scope>
    <source>
        <strain evidence="2">ATCC 23779 / DSM 785 / 114-95</strain>
    </source>
</reference>
<gene>
    <name evidence="1" type="ordered locus">Haur_3150</name>
</gene>
<evidence type="ECO:0000313" key="2">
    <source>
        <dbReference type="Proteomes" id="UP000000787"/>
    </source>
</evidence>
<proteinExistence type="predicted"/>
<evidence type="ECO:0000313" key="1">
    <source>
        <dbReference type="EMBL" id="ABX05787.1"/>
    </source>
</evidence>
<dbReference type="BioCyc" id="HAUR316274:GHYA-3182-MONOMER"/>
<organism evidence="1 2">
    <name type="scientific">Herpetosiphon aurantiacus (strain ATCC 23779 / DSM 785 / 114-95)</name>
    <dbReference type="NCBI Taxonomy" id="316274"/>
    <lineage>
        <taxon>Bacteria</taxon>
        <taxon>Bacillati</taxon>
        <taxon>Chloroflexota</taxon>
        <taxon>Chloroflexia</taxon>
        <taxon>Herpetosiphonales</taxon>
        <taxon>Herpetosiphonaceae</taxon>
        <taxon>Herpetosiphon</taxon>
    </lineage>
</organism>
<dbReference type="AlphaFoldDB" id="A9B5Z4"/>
<accession>A9B5Z4</accession>
<keyword evidence="2" id="KW-1185">Reference proteome</keyword>